<comment type="caution">
    <text evidence="2">The sequence shown here is derived from an EMBL/GenBank/DDBJ whole genome shotgun (WGS) entry which is preliminary data.</text>
</comment>
<proteinExistence type="predicted"/>
<name>A0A9D5CS84_9LILI</name>
<dbReference type="Proteomes" id="UP001085076">
    <property type="component" value="Miscellaneous, Linkage group lg03"/>
</dbReference>
<reference evidence="2" key="2">
    <citation type="journal article" date="2022" name="Hortic Res">
        <title>The genome of Dioscorea zingiberensis sheds light on the biosynthesis, origin and evolution of the medicinally important diosgenin saponins.</title>
        <authorList>
            <person name="Li Y."/>
            <person name="Tan C."/>
            <person name="Li Z."/>
            <person name="Guo J."/>
            <person name="Li S."/>
            <person name="Chen X."/>
            <person name="Wang C."/>
            <person name="Dai X."/>
            <person name="Yang H."/>
            <person name="Song W."/>
            <person name="Hou L."/>
            <person name="Xu J."/>
            <person name="Tong Z."/>
            <person name="Xu A."/>
            <person name="Yuan X."/>
            <person name="Wang W."/>
            <person name="Yang Q."/>
            <person name="Chen L."/>
            <person name="Sun Z."/>
            <person name="Wang K."/>
            <person name="Pan B."/>
            <person name="Chen J."/>
            <person name="Bao Y."/>
            <person name="Liu F."/>
            <person name="Qi X."/>
            <person name="Gang D.R."/>
            <person name="Wen J."/>
            <person name="Li J."/>
        </authorList>
    </citation>
    <scope>NUCLEOTIDE SEQUENCE</scope>
    <source>
        <strain evidence="2">Dzin_1.0</strain>
    </source>
</reference>
<feature type="compositionally biased region" description="Basic and acidic residues" evidence="1">
    <location>
        <begin position="135"/>
        <end position="159"/>
    </location>
</feature>
<evidence type="ECO:0000313" key="2">
    <source>
        <dbReference type="EMBL" id="KAJ0978007.1"/>
    </source>
</evidence>
<protein>
    <submittedName>
        <fullName evidence="2">Uncharacterized protein</fullName>
    </submittedName>
</protein>
<reference evidence="2" key="1">
    <citation type="submission" date="2021-03" db="EMBL/GenBank/DDBJ databases">
        <authorList>
            <person name="Li Z."/>
            <person name="Yang C."/>
        </authorList>
    </citation>
    <scope>NUCLEOTIDE SEQUENCE</scope>
    <source>
        <strain evidence="2">Dzin_1.0</strain>
        <tissue evidence="2">Leaf</tissue>
    </source>
</reference>
<dbReference type="EMBL" id="JAGGNH010000003">
    <property type="protein sequence ID" value="KAJ0978007.1"/>
    <property type="molecule type" value="Genomic_DNA"/>
</dbReference>
<sequence>MLDLSISTVRIGTYFVVAVRDGVYGVAQCMDMVTERMSGDCLAVAYGNIKGRPTTAEAKAVDVGCFMRSTGSHAAPNGSERGGSGRWGRGGERRGCRRRRWGGGGEEEGGSEDEGLGDGEEGEGEVVLGDVGGDATKEGGTETGGVEKEVAGRGGPESREDIEECGLAVADDGEDLAGRVVKEMSRRMKVGDGDGVL</sequence>
<dbReference type="AlphaFoldDB" id="A0A9D5CS84"/>
<accession>A0A9D5CS84</accession>
<evidence type="ECO:0000313" key="3">
    <source>
        <dbReference type="Proteomes" id="UP001085076"/>
    </source>
</evidence>
<feature type="region of interest" description="Disordered" evidence="1">
    <location>
        <begin position="69"/>
        <end position="161"/>
    </location>
</feature>
<dbReference type="OrthoDB" id="1731161at2759"/>
<feature type="compositionally biased region" description="Acidic residues" evidence="1">
    <location>
        <begin position="105"/>
        <end position="124"/>
    </location>
</feature>
<keyword evidence="3" id="KW-1185">Reference proteome</keyword>
<evidence type="ECO:0000256" key="1">
    <source>
        <dbReference type="SAM" id="MobiDB-lite"/>
    </source>
</evidence>
<organism evidence="2 3">
    <name type="scientific">Dioscorea zingiberensis</name>
    <dbReference type="NCBI Taxonomy" id="325984"/>
    <lineage>
        <taxon>Eukaryota</taxon>
        <taxon>Viridiplantae</taxon>
        <taxon>Streptophyta</taxon>
        <taxon>Embryophyta</taxon>
        <taxon>Tracheophyta</taxon>
        <taxon>Spermatophyta</taxon>
        <taxon>Magnoliopsida</taxon>
        <taxon>Liliopsida</taxon>
        <taxon>Dioscoreales</taxon>
        <taxon>Dioscoreaceae</taxon>
        <taxon>Dioscorea</taxon>
    </lineage>
</organism>
<gene>
    <name evidence="2" type="ORF">J5N97_013481</name>
</gene>